<keyword evidence="5" id="KW-1185">Reference proteome</keyword>
<proteinExistence type="predicted"/>
<feature type="repeat" description="HEAT" evidence="2">
    <location>
        <begin position="217"/>
        <end position="253"/>
    </location>
</feature>
<dbReference type="PANTHER" id="PTHR10648">
    <property type="entry name" value="SERINE/THREONINE-PROTEIN PHOSPHATASE PP2A 65 KDA REGULATORY SUBUNIT"/>
    <property type="match status" value="1"/>
</dbReference>
<dbReference type="PROSITE" id="PS50077">
    <property type="entry name" value="HEAT_REPEAT"/>
    <property type="match status" value="1"/>
</dbReference>
<comment type="caution">
    <text evidence="4">The sequence shown here is derived from an EMBL/GenBank/DDBJ whole genome shotgun (WGS) entry which is preliminary data.</text>
</comment>
<dbReference type="InterPro" id="IPR016024">
    <property type="entry name" value="ARM-type_fold"/>
</dbReference>
<gene>
    <name evidence="4" type="ORF">M9Y10_004391</name>
</gene>
<sequence>MLGSVETLLELLLDEDPITKIDAIKQFGSVSQDDREKLFEKVLEDLSHEVREEAANNIEFCPSMYKKYLADPDPRVRIAIIRNSVKIRKTETDILKTLKGLIDDPDPEVRCAFAKILQQHSEYNSGNKANDDKVLKSSIIPTIELLLSDQADIVRITASDNIKYLTIQRGFDFVFEELQKSLNLILTDPQWRIRINGVSFLFGLARVCEIEFFNNNLLPFLLQFLKDPSMKIRQFATQSLPALAIHFGEEWLKVKLVKDLQTLAESNNLFYRQTYLNCLSQLVEFFPVEYQSNYVFQEMIRMLKDKEQNVVILAIDLLSKHKQSIHPFKIKYELKPIITKLAENSPPTIKSKAAKFIEDLN</sequence>
<dbReference type="InterPro" id="IPR055231">
    <property type="entry name" value="2AA_helical"/>
</dbReference>
<dbReference type="SUPFAM" id="SSF48371">
    <property type="entry name" value="ARM repeat"/>
    <property type="match status" value="1"/>
</dbReference>
<dbReference type="PANTHER" id="PTHR10648:SF4">
    <property type="entry name" value="PROTEIN PHOSPHATASE 2 (FORMERLY 2A), REGULATORY SUBUNIT A, BETA ISOFORM-RELATED"/>
    <property type="match status" value="1"/>
</dbReference>
<reference evidence="4 5" key="1">
    <citation type="submission" date="2024-04" db="EMBL/GenBank/DDBJ databases">
        <title>Tritrichomonas musculus Genome.</title>
        <authorList>
            <person name="Alves-Ferreira E."/>
            <person name="Grigg M."/>
            <person name="Lorenzi H."/>
            <person name="Galac M."/>
        </authorList>
    </citation>
    <scope>NUCLEOTIDE SEQUENCE [LARGE SCALE GENOMIC DNA]</scope>
    <source>
        <strain evidence="4 5">EAF2021</strain>
    </source>
</reference>
<dbReference type="Proteomes" id="UP001470230">
    <property type="component" value="Unassembled WGS sequence"/>
</dbReference>
<dbReference type="Pfam" id="PF22956">
    <property type="entry name" value="VPS15-like_hel"/>
    <property type="match status" value="1"/>
</dbReference>
<keyword evidence="1" id="KW-0677">Repeat</keyword>
<evidence type="ECO:0000256" key="1">
    <source>
        <dbReference type="ARBA" id="ARBA00022737"/>
    </source>
</evidence>
<protein>
    <recommendedName>
        <fullName evidence="3">Phosphatase 2A Regulatory Subunit A helical domain-containing protein</fullName>
    </recommendedName>
</protein>
<dbReference type="Gene3D" id="1.25.10.10">
    <property type="entry name" value="Leucine-rich Repeat Variant"/>
    <property type="match status" value="1"/>
</dbReference>
<name>A0ABR2JRY0_9EUKA</name>
<dbReference type="InterPro" id="IPR021133">
    <property type="entry name" value="HEAT_type_2"/>
</dbReference>
<dbReference type="EMBL" id="JAPFFF010000010">
    <property type="protein sequence ID" value="KAK8881647.1"/>
    <property type="molecule type" value="Genomic_DNA"/>
</dbReference>
<evidence type="ECO:0000256" key="2">
    <source>
        <dbReference type="PROSITE-ProRule" id="PRU00103"/>
    </source>
</evidence>
<organism evidence="4 5">
    <name type="scientific">Tritrichomonas musculus</name>
    <dbReference type="NCBI Taxonomy" id="1915356"/>
    <lineage>
        <taxon>Eukaryota</taxon>
        <taxon>Metamonada</taxon>
        <taxon>Parabasalia</taxon>
        <taxon>Tritrichomonadida</taxon>
        <taxon>Tritrichomonadidae</taxon>
        <taxon>Tritrichomonas</taxon>
    </lineage>
</organism>
<dbReference type="InterPro" id="IPR011989">
    <property type="entry name" value="ARM-like"/>
</dbReference>
<evidence type="ECO:0000313" key="4">
    <source>
        <dbReference type="EMBL" id="KAK8881647.1"/>
    </source>
</evidence>
<dbReference type="InterPro" id="IPR051023">
    <property type="entry name" value="PP2A_Regulatory_Subunit_A"/>
</dbReference>
<feature type="domain" description="Phosphatase 2A Regulatory Subunit A helical" evidence="3">
    <location>
        <begin position="101"/>
        <end position="319"/>
    </location>
</feature>
<evidence type="ECO:0000313" key="5">
    <source>
        <dbReference type="Proteomes" id="UP001470230"/>
    </source>
</evidence>
<evidence type="ECO:0000259" key="3">
    <source>
        <dbReference type="Pfam" id="PF22956"/>
    </source>
</evidence>
<accession>A0ABR2JRY0</accession>